<dbReference type="OrthoDB" id="9808686at2"/>
<evidence type="ECO:0000256" key="3">
    <source>
        <dbReference type="ARBA" id="ARBA00022448"/>
    </source>
</evidence>
<evidence type="ECO:0000313" key="11">
    <source>
        <dbReference type="EMBL" id="SPC14125.1"/>
    </source>
</evidence>
<comment type="subcellular location">
    <subcellularLocation>
        <location evidence="1">Cell membrane</location>
        <topology evidence="1">Multi-pass membrane protein</topology>
    </subcellularLocation>
</comment>
<feature type="transmembrane region" description="Helical" evidence="8">
    <location>
        <begin position="247"/>
        <end position="269"/>
    </location>
</feature>
<dbReference type="Pfam" id="PF12698">
    <property type="entry name" value="ABC2_membrane_3"/>
    <property type="match status" value="1"/>
</dbReference>
<evidence type="ECO:0000256" key="1">
    <source>
        <dbReference type="ARBA" id="ARBA00004651"/>
    </source>
</evidence>
<feature type="transmembrane region" description="Helical" evidence="8">
    <location>
        <begin position="281"/>
        <end position="301"/>
    </location>
</feature>
<feature type="transmembrane region" description="Helical" evidence="8">
    <location>
        <begin position="40"/>
        <end position="60"/>
    </location>
</feature>
<dbReference type="InterPro" id="IPR047817">
    <property type="entry name" value="ABC2_TM_bact-type"/>
</dbReference>
<feature type="domain" description="ABC transmembrane type-2" evidence="9">
    <location>
        <begin position="164"/>
        <end position="390"/>
    </location>
</feature>
<dbReference type="PANTHER" id="PTHR30294:SF29">
    <property type="entry name" value="MULTIDRUG ABC TRANSPORTER PERMEASE YBHS-RELATED"/>
    <property type="match status" value="1"/>
</dbReference>
<evidence type="ECO:0000256" key="7">
    <source>
        <dbReference type="ARBA" id="ARBA00023136"/>
    </source>
</evidence>
<dbReference type="AlphaFoldDB" id="A0A375G585"/>
<keyword evidence="3" id="KW-0813">Transport</keyword>
<dbReference type="RefSeq" id="WP_063236729.1">
    <property type="nucleotide sequence ID" value="NZ_CP069810.1"/>
</dbReference>
<protein>
    <submittedName>
        <fullName evidence="10">ABC transporter permease</fullName>
    </submittedName>
    <submittedName>
        <fullName evidence="11">Mannose-1-phosphate guanyltransferase</fullName>
    </submittedName>
</protein>
<dbReference type="GeneID" id="303490683"/>
<keyword evidence="4" id="KW-1003">Cell membrane</keyword>
<comment type="similarity">
    <text evidence="2">Belongs to the ABC-2 integral membrane protein family.</text>
</comment>
<feature type="transmembrane region" description="Helical" evidence="8">
    <location>
        <begin position="369"/>
        <end position="387"/>
    </location>
</feature>
<sequence length="392" mass="43416">MNAAAIPNPRKPRANATRFSLQRWWSIVLKEFLQLRRDRVTFGMIVGLPIMQLLLFGFAINTDPRHLPTAVIAADQSEFTRTFIASMQNSTYFKVVATLPDEAAGREALMKGDVQFVLSIPPDFTRKLLRGERPALLVEADATDPSATGQAIAALPQLPFSVGKHDLKGSLAPLAGGKAPFDVQVQRLYNPEGLTQYNIIPGLMGVILSMTMVMMTGLAMTRERERGTMENLLATPVRPLEVMTGKIVPYIFIGLIQVTIVLLAARWVFSVPFVGSVTAVYLAALLFIAANLTVGITLSSLAQNQLQAMQLTFFYFLPNILLSGFMFPFAGMPGWAQAIGNILPMTYFNRMVRGILLKGSGWAELWPQVWPMALFIVVVMMIAVRFYRRTLD</sequence>
<feature type="transmembrane region" description="Helical" evidence="8">
    <location>
        <begin position="199"/>
        <end position="220"/>
    </location>
</feature>
<dbReference type="InterPro" id="IPR013525">
    <property type="entry name" value="ABC2_TM"/>
</dbReference>
<evidence type="ECO:0000313" key="10">
    <source>
        <dbReference type="EMBL" id="QRQ94642.1"/>
    </source>
</evidence>
<evidence type="ECO:0000256" key="5">
    <source>
        <dbReference type="ARBA" id="ARBA00022692"/>
    </source>
</evidence>
<proteinExistence type="inferred from homology"/>
<keyword evidence="7 8" id="KW-0472">Membrane</keyword>
<dbReference type="PROSITE" id="PS51012">
    <property type="entry name" value="ABC_TM2"/>
    <property type="match status" value="1"/>
</dbReference>
<evidence type="ECO:0000256" key="6">
    <source>
        <dbReference type="ARBA" id="ARBA00022989"/>
    </source>
</evidence>
<dbReference type="GO" id="GO:0005886">
    <property type="term" value="C:plasma membrane"/>
    <property type="evidence" value="ECO:0007669"/>
    <property type="project" value="UniProtKB-SubCell"/>
</dbReference>
<dbReference type="Proteomes" id="UP000623307">
    <property type="component" value="Chromosome 2"/>
</dbReference>
<organism evidence="11">
    <name type="scientific">Cupriavidus oxalaticus</name>
    <dbReference type="NCBI Taxonomy" id="96344"/>
    <lineage>
        <taxon>Bacteria</taxon>
        <taxon>Pseudomonadati</taxon>
        <taxon>Pseudomonadota</taxon>
        <taxon>Betaproteobacteria</taxon>
        <taxon>Burkholderiales</taxon>
        <taxon>Burkholderiaceae</taxon>
        <taxon>Cupriavidus</taxon>
    </lineage>
</organism>
<keyword evidence="5 8" id="KW-0812">Transmembrane</keyword>
<dbReference type="Gene3D" id="3.40.1710.10">
    <property type="entry name" value="abc type-2 transporter like domain"/>
    <property type="match status" value="1"/>
</dbReference>
<gene>
    <name evidence="11" type="ORF">CO2235_20115</name>
    <name evidence="10" type="ORF">JTE92_14170</name>
</gene>
<feature type="transmembrane region" description="Helical" evidence="8">
    <location>
        <begin position="313"/>
        <end position="336"/>
    </location>
</feature>
<evidence type="ECO:0000313" key="12">
    <source>
        <dbReference type="Proteomes" id="UP000623307"/>
    </source>
</evidence>
<keyword evidence="6 8" id="KW-1133">Transmembrane helix</keyword>
<reference evidence="11" key="1">
    <citation type="submission" date="2018-01" db="EMBL/GenBank/DDBJ databases">
        <authorList>
            <person name="Clerissi C."/>
        </authorList>
    </citation>
    <scope>NUCLEOTIDE SEQUENCE</scope>
    <source>
        <strain evidence="11">Cupriavidus oxalaticus LMG 2235</strain>
    </source>
</reference>
<dbReference type="Proteomes" id="UP000256862">
    <property type="component" value="Chromosome CO2235"/>
</dbReference>
<evidence type="ECO:0000259" key="9">
    <source>
        <dbReference type="PROSITE" id="PS51012"/>
    </source>
</evidence>
<dbReference type="GO" id="GO:0140359">
    <property type="term" value="F:ABC-type transporter activity"/>
    <property type="evidence" value="ECO:0007669"/>
    <property type="project" value="InterPro"/>
</dbReference>
<dbReference type="EMBL" id="OGUS01000120">
    <property type="protein sequence ID" value="SPC14125.1"/>
    <property type="molecule type" value="Genomic_DNA"/>
</dbReference>
<name>A0A375G585_9BURK</name>
<evidence type="ECO:0000256" key="4">
    <source>
        <dbReference type="ARBA" id="ARBA00022475"/>
    </source>
</evidence>
<reference evidence="10 12" key="2">
    <citation type="submission" date="2021-02" db="EMBL/GenBank/DDBJ databases">
        <title>Complete Genome Sequence of Cupriavidus oxalaticus Strain Ox1, a Soil Oxalate-Degrading Species.</title>
        <authorList>
            <person name="Palmieri F."/>
            <person name="Udriet P."/>
            <person name="Deuasquier M."/>
            <person name="Beaudoing E."/>
            <person name="Johnson S.L."/>
            <person name="Davenport K.W."/>
            <person name="Chain P.S."/>
            <person name="Bindschedler S."/>
            <person name="Junier P."/>
        </authorList>
    </citation>
    <scope>NUCLEOTIDE SEQUENCE [LARGE SCALE GENOMIC DNA]</scope>
    <source>
        <strain evidence="10 12">Ox1</strain>
    </source>
</reference>
<accession>A0A375G585</accession>
<dbReference type="InterPro" id="IPR051449">
    <property type="entry name" value="ABC-2_transporter_component"/>
</dbReference>
<dbReference type="EMBL" id="CP069812">
    <property type="protein sequence ID" value="QRQ94642.1"/>
    <property type="molecule type" value="Genomic_DNA"/>
</dbReference>
<evidence type="ECO:0000256" key="2">
    <source>
        <dbReference type="ARBA" id="ARBA00007783"/>
    </source>
</evidence>
<dbReference type="PANTHER" id="PTHR30294">
    <property type="entry name" value="MEMBRANE COMPONENT OF ABC TRANSPORTER YHHJ-RELATED"/>
    <property type="match status" value="1"/>
</dbReference>
<keyword evidence="12" id="KW-1185">Reference proteome</keyword>
<evidence type="ECO:0000256" key="8">
    <source>
        <dbReference type="SAM" id="Phobius"/>
    </source>
</evidence>